<dbReference type="InterPro" id="IPR011009">
    <property type="entry name" value="Kinase-like_dom_sf"/>
</dbReference>
<evidence type="ECO:0000256" key="2">
    <source>
        <dbReference type="ARBA" id="ARBA00022679"/>
    </source>
</evidence>
<keyword evidence="3" id="KW-0547">Nucleotide-binding</keyword>
<dbReference type="GO" id="GO:0005524">
    <property type="term" value="F:ATP binding"/>
    <property type="evidence" value="ECO:0007669"/>
    <property type="project" value="UniProtKB-KW"/>
</dbReference>
<dbReference type="PANTHER" id="PTHR24353">
    <property type="entry name" value="CYCLIC NUCLEOTIDE-DEPENDENT PROTEIN KINASE"/>
    <property type="match status" value="1"/>
</dbReference>
<dbReference type="SMART" id="SM00220">
    <property type="entry name" value="S_TKc"/>
    <property type="match status" value="1"/>
</dbReference>
<evidence type="ECO:0000256" key="4">
    <source>
        <dbReference type="ARBA" id="ARBA00022777"/>
    </source>
</evidence>
<keyword evidence="4" id="KW-0418">Kinase</keyword>
<dbReference type="InterPro" id="IPR000719">
    <property type="entry name" value="Prot_kinase_dom"/>
</dbReference>
<dbReference type="GO" id="GO:0005952">
    <property type="term" value="C:cAMP-dependent protein kinase complex"/>
    <property type="evidence" value="ECO:0007669"/>
    <property type="project" value="TreeGrafter"/>
</dbReference>
<dbReference type="Pfam" id="PF00069">
    <property type="entry name" value="Pkinase"/>
    <property type="match status" value="1"/>
</dbReference>
<dbReference type="EMBL" id="HBFO01000049">
    <property type="protein sequence ID" value="CAD8808939.1"/>
    <property type="molecule type" value="Transcribed_RNA"/>
</dbReference>
<dbReference type="SUPFAM" id="SSF56112">
    <property type="entry name" value="Protein kinase-like (PK-like)"/>
    <property type="match status" value="1"/>
</dbReference>
<proteinExistence type="predicted"/>
<dbReference type="PROSITE" id="PS50011">
    <property type="entry name" value="PROTEIN_KINASE_DOM"/>
    <property type="match status" value="1"/>
</dbReference>
<dbReference type="GO" id="GO:0004691">
    <property type="term" value="F:cAMP-dependent protein kinase activity"/>
    <property type="evidence" value="ECO:0007669"/>
    <property type="project" value="TreeGrafter"/>
</dbReference>
<evidence type="ECO:0000259" key="6">
    <source>
        <dbReference type="PROSITE" id="PS50011"/>
    </source>
</evidence>
<sequence length="248" mass="27325">MLLENEIELHRACGASQFIVTLQSVSCEPNFVNLVQELGEGGDLFAHLMSMPESRCDEHRAAFYAAAVLMGVKFCHDMGVVFRDVKLENCILFADGSLKLTDFGLAKRLRGLPDERSRSTRGTCAYMAPELVLGSHSYGVDFWALGVLTHVLLTGTFPFTGANDKDVYESVLAGYDAAKSKMTHTVSSTSRDFVAALLVTDETARMNFPRARASAFFSTIDFEGLERGSFRATSMNPLMKNIPSRRVN</sequence>
<organism evidence="7">
    <name type="scientific">Ostreococcus mediterraneus</name>
    <dbReference type="NCBI Taxonomy" id="1486918"/>
    <lineage>
        <taxon>Eukaryota</taxon>
        <taxon>Viridiplantae</taxon>
        <taxon>Chlorophyta</taxon>
        <taxon>Mamiellophyceae</taxon>
        <taxon>Mamiellales</taxon>
        <taxon>Bathycoccaceae</taxon>
        <taxon>Ostreococcus</taxon>
    </lineage>
</organism>
<keyword evidence="1" id="KW-0723">Serine/threonine-protein kinase</keyword>
<evidence type="ECO:0000313" key="7">
    <source>
        <dbReference type="EMBL" id="CAD8808939.1"/>
    </source>
</evidence>
<gene>
    <name evidence="7" type="ORF">OMED0930_LOCUS31</name>
</gene>
<keyword evidence="2" id="KW-0808">Transferase</keyword>
<dbReference type="Gene3D" id="1.10.510.10">
    <property type="entry name" value="Transferase(Phosphotransferase) domain 1"/>
    <property type="match status" value="1"/>
</dbReference>
<dbReference type="PANTHER" id="PTHR24353:SF143">
    <property type="entry name" value="PROTEIN KINASE DOMAIN-CONTAINING PROTEIN"/>
    <property type="match status" value="1"/>
</dbReference>
<name>A0A7S0Z583_9CHLO</name>
<evidence type="ECO:0000256" key="1">
    <source>
        <dbReference type="ARBA" id="ARBA00022527"/>
    </source>
</evidence>
<accession>A0A7S0Z583</accession>
<dbReference type="AlphaFoldDB" id="A0A7S0Z583"/>
<evidence type="ECO:0000256" key="3">
    <source>
        <dbReference type="ARBA" id="ARBA00022741"/>
    </source>
</evidence>
<reference evidence="7" key="1">
    <citation type="submission" date="2021-01" db="EMBL/GenBank/DDBJ databases">
        <authorList>
            <person name="Corre E."/>
            <person name="Pelletier E."/>
            <person name="Niang G."/>
            <person name="Scheremetjew M."/>
            <person name="Finn R."/>
            <person name="Kale V."/>
            <person name="Holt S."/>
            <person name="Cochrane G."/>
            <person name="Meng A."/>
            <person name="Brown T."/>
            <person name="Cohen L."/>
        </authorList>
    </citation>
    <scope>NUCLEOTIDE SEQUENCE</scope>
    <source>
        <strain evidence="7">Clade-D-RCC1621</strain>
    </source>
</reference>
<evidence type="ECO:0000256" key="5">
    <source>
        <dbReference type="ARBA" id="ARBA00022840"/>
    </source>
</evidence>
<protein>
    <recommendedName>
        <fullName evidence="6">Protein kinase domain-containing protein</fullName>
    </recommendedName>
</protein>
<feature type="domain" description="Protein kinase" evidence="6">
    <location>
        <begin position="1"/>
        <end position="217"/>
    </location>
</feature>
<keyword evidence="5" id="KW-0067">ATP-binding</keyword>